<organism evidence="3 4">
    <name type="scientific">Mycena sanguinolenta</name>
    <dbReference type="NCBI Taxonomy" id="230812"/>
    <lineage>
        <taxon>Eukaryota</taxon>
        <taxon>Fungi</taxon>
        <taxon>Dikarya</taxon>
        <taxon>Basidiomycota</taxon>
        <taxon>Agaricomycotina</taxon>
        <taxon>Agaricomycetes</taxon>
        <taxon>Agaricomycetidae</taxon>
        <taxon>Agaricales</taxon>
        <taxon>Marasmiineae</taxon>
        <taxon>Mycenaceae</taxon>
        <taxon>Mycena</taxon>
    </lineage>
</organism>
<evidence type="ECO:0000259" key="2">
    <source>
        <dbReference type="Pfam" id="PF20152"/>
    </source>
</evidence>
<sequence>MDGNVLSASTLDITLGALQIGVLISYLLFGVTTTQTYIYFQRFPYDSRNLKALVAFVWVCEFGHAICLAHGLYTYTITNYGNPERLALAFPKSLLVGTVLSTVIATVVQGFFASRIYILRVPMRLYICLVISVLLFFRLLSGSTVSIIGMGVTFLAPFEKQWGWMVTVTWSISAATDFMIAAILTVSLRNRSKAVCGRTMALVDKLIAWTIETALLTRFICFPNLYLIFMSSPLKRRKYCHVKLLSYHEEQLHLACDTCGLCAM</sequence>
<dbReference type="InterPro" id="IPR045339">
    <property type="entry name" value="DUF6534"/>
</dbReference>
<keyword evidence="4" id="KW-1185">Reference proteome</keyword>
<feature type="transmembrane region" description="Helical" evidence="1">
    <location>
        <begin position="162"/>
        <end position="186"/>
    </location>
</feature>
<keyword evidence="1" id="KW-0812">Transmembrane</keyword>
<dbReference type="Pfam" id="PF20152">
    <property type="entry name" value="DUF6534"/>
    <property type="match status" value="1"/>
</dbReference>
<evidence type="ECO:0000256" key="1">
    <source>
        <dbReference type="SAM" id="Phobius"/>
    </source>
</evidence>
<feature type="transmembrane region" description="Helical" evidence="1">
    <location>
        <begin position="93"/>
        <end position="113"/>
    </location>
</feature>
<keyword evidence="1" id="KW-1133">Transmembrane helix</keyword>
<feature type="transmembrane region" description="Helical" evidence="1">
    <location>
        <begin position="20"/>
        <end position="40"/>
    </location>
</feature>
<evidence type="ECO:0000313" key="3">
    <source>
        <dbReference type="EMBL" id="KAF7333988.1"/>
    </source>
</evidence>
<gene>
    <name evidence="3" type="ORF">MSAN_02400900</name>
</gene>
<protein>
    <recommendedName>
        <fullName evidence="2">DUF6534 domain-containing protein</fullName>
    </recommendedName>
</protein>
<comment type="caution">
    <text evidence="3">The sequence shown here is derived from an EMBL/GenBank/DDBJ whole genome shotgun (WGS) entry which is preliminary data.</text>
</comment>
<feature type="transmembrane region" description="Helical" evidence="1">
    <location>
        <begin position="52"/>
        <end position="73"/>
    </location>
</feature>
<dbReference type="Proteomes" id="UP000623467">
    <property type="component" value="Unassembled WGS sequence"/>
</dbReference>
<feature type="transmembrane region" description="Helical" evidence="1">
    <location>
        <begin position="206"/>
        <end position="229"/>
    </location>
</feature>
<accession>A0A8H7CFW7</accession>
<feature type="domain" description="DUF6534" evidence="2">
    <location>
        <begin position="173"/>
        <end position="226"/>
    </location>
</feature>
<name>A0A8H7CFW7_9AGAR</name>
<evidence type="ECO:0000313" key="4">
    <source>
        <dbReference type="Proteomes" id="UP000623467"/>
    </source>
</evidence>
<proteinExistence type="predicted"/>
<dbReference type="PANTHER" id="PTHR40465">
    <property type="entry name" value="CHROMOSOME 1, WHOLE GENOME SHOTGUN SEQUENCE"/>
    <property type="match status" value="1"/>
</dbReference>
<feature type="transmembrane region" description="Helical" evidence="1">
    <location>
        <begin position="125"/>
        <end position="156"/>
    </location>
</feature>
<keyword evidence="1" id="KW-0472">Membrane</keyword>
<dbReference type="PANTHER" id="PTHR40465:SF1">
    <property type="entry name" value="DUF6534 DOMAIN-CONTAINING PROTEIN"/>
    <property type="match status" value="1"/>
</dbReference>
<reference evidence="3" key="1">
    <citation type="submission" date="2020-05" db="EMBL/GenBank/DDBJ databases">
        <title>Mycena genomes resolve the evolution of fungal bioluminescence.</title>
        <authorList>
            <person name="Tsai I.J."/>
        </authorList>
    </citation>
    <scope>NUCLEOTIDE SEQUENCE</scope>
    <source>
        <strain evidence="3">160909Yilan</strain>
    </source>
</reference>
<dbReference type="AlphaFoldDB" id="A0A8H7CFW7"/>
<dbReference type="OrthoDB" id="2535105at2759"/>
<dbReference type="EMBL" id="JACAZH010000050">
    <property type="protein sequence ID" value="KAF7333988.1"/>
    <property type="molecule type" value="Genomic_DNA"/>
</dbReference>